<organism evidence="2 3">
    <name type="scientific">Paraphoma chrysanthemicola</name>
    <dbReference type="NCBI Taxonomy" id="798071"/>
    <lineage>
        <taxon>Eukaryota</taxon>
        <taxon>Fungi</taxon>
        <taxon>Dikarya</taxon>
        <taxon>Ascomycota</taxon>
        <taxon>Pezizomycotina</taxon>
        <taxon>Dothideomycetes</taxon>
        <taxon>Pleosporomycetidae</taxon>
        <taxon>Pleosporales</taxon>
        <taxon>Pleosporineae</taxon>
        <taxon>Phaeosphaeriaceae</taxon>
        <taxon>Paraphoma</taxon>
    </lineage>
</organism>
<evidence type="ECO:0000313" key="3">
    <source>
        <dbReference type="Proteomes" id="UP000813461"/>
    </source>
</evidence>
<evidence type="ECO:0000313" key="2">
    <source>
        <dbReference type="EMBL" id="KAH7092030.1"/>
    </source>
</evidence>
<gene>
    <name evidence="2" type="ORF">FB567DRAFT_557672</name>
</gene>
<sequence length="397" mass="44350">MLLCGASSKHVDNATASACHVVATAVISDKRLWHFRRRQQPRPSAIGSNMATPIESTLYPKITTHIRQILGALEHLHRDPESREEDVHLDPIPIVGTVKLHGTHADIRIHADDRIVFQSRNIADLQPTNDNAGFAMAMSTKTKALLRLRDIIVARFVQLNPHTPIEPDKPVIVAGEWIGKSIQKGVAISSLSKRFVIISININGQWQKDSDYGGIALPNHDIYNISRAGVFTSTLYPKEVNRTTIELEALADQVAAQCPFAATFGIEGEGEGIVWKLADSPHNANPTLWFKTKGGRFKPTFIAPPKQSPEGREAIVQAAAAVAKVWTSERRLEQGLEYLDEMSVKRDMKGLSTFLKWVQHDVMTEEQGYIVEHKIDKQMLNIEVAKIAKAWYFPRLR</sequence>
<evidence type="ECO:0000259" key="1">
    <source>
        <dbReference type="Pfam" id="PF09414"/>
    </source>
</evidence>
<comment type="caution">
    <text evidence="2">The sequence shown here is derived from an EMBL/GenBank/DDBJ whole genome shotgun (WGS) entry which is preliminary data.</text>
</comment>
<proteinExistence type="predicted"/>
<keyword evidence="3" id="KW-1185">Reference proteome</keyword>
<reference evidence="2" key="1">
    <citation type="journal article" date="2021" name="Nat. Commun.">
        <title>Genetic determinants of endophytism in the Arabidopsis root mycobiome.</title>
        <authorList>
            <person name="Mesny F."/>
            <person name="Miyauchi S."/>
            <person name="Thiergart T."/>
            <person name="Pickel B."/>
            <person name="Atanasova L."/>
            <person name="Karlsson M."/>
            <person name="Huettel B."/>
            <person name="Barry K.W."/>
            <person name="Haridas S."/>
            <person name="Chen C."/>
            <person name="Bauer D."/>
            <person name="Andreopoulos W."/>
            <person name="Pangilinan J."/>
            <person name="LaButti K."/>
            <person name="Riley R."/>
            <person name="Lipzen A."/>
            <person name="Clum A."/>
            <person name="Drula E."/>
            <person name="Henrissat B."/>
            <person name="Kohler A."/>
            <person name="Grigoriev I.V."/>
            <person name="Martin F.M."/>
            <person name="Hacquard S."/>
        </authorList>
    </citation>
    <scope>NUCLEOTIDE SEQUENCE</scope>
    <source>
        <strain evidence="2">MPI-SDFR-AT-0120</strain>
    </source>
</reference>
<accession>A0A8K0W318</accession>
<dbReference type="Proteomes" id="UP000813461">
    <property type="component" value="Unassembled WGS sequence"/>
</dbReference>
<dbReference type="SUPFAM" id="SSF56091">
    <property type="entry name" value="DNA ligase/mRNA capping enzyme, catalytic domain"/>
    <property type="match status" value="1"/>
</dbReference>
<dbReference type="AlphaFoldDB" id="A0A8K0W318"/>
<dbReference type="EMBL" id="JAGMVJ010000003">
    <property type="protein sequence ID" value="KAH7092030.1"/>
    <property type="molecule type" value="Genomic_DNA"/>
</dbReference>
<protein>
    <recommendedName>
        <fullName evidence="1">RNA ligase domain-containing protein</fullName>
    </recommendedName>
</protein>
<dbReference type="Gene3D" id="3.30.470.30">
    <property type="entry name" value="DNA ligase/mRNA capping enzyme"/>
    <property type="match status" value="1"/>
</dbReference>
<dbReference type="Pfam" id="PF09414">
    <property type="entry name" value="RNA_ligase"/>
    <property type="match status" value="1"/>
</dbReference>
<dbReference type="InterPro" id="IPR021122">
    <property type="entry name" value="RNA_ligase_dom_REL/Rnl2"/>
</dbReference>
<dbReference type="OrthoDB" id="10005335at2759"/>
<name>A0A8K0W318_9PLEO</name>
<feature type="domain" description="RNA ligase" evidence="1">
    <location>
        <begin position="93"/>
        <end position="292"/>
    </location>
</feature>